<sequence length="318" mass="34624">MSHAAHAARCGTPVRNPESAAFAALSISNTTTIGKFEVRDPMQPSSLAKAIQAVLAIVLIINCSAVAAQTRKHYTLKVDNKEIGSINLLSEALPKGGRKISQNLRIKTSGFWSSLDIAGALEETISAEGTLQEASSKIRENKKVYWSKLSRSGDEYLSFRAQMKSDEEKDIDELASLAKGVVTVLVPGAGDVIEIGTLLLSDDRNNPKHDRLTAGSFDTSLAGLPFYWERSGYQLPGKLRVFDTEDMMILSTRVEDHGNDNLAIGTARVSTRHYRLIIKGSDPIDVWLLRAKDNSAYFAQVTGKESGSAFQLTLQPGQ</sequence>
<name>A0ABT0GT99_9HYPH</name>
<evidence type="ECO:0000313" key="2">
    <source>
        <dbReference type="Proteomes" id="UP001431221"/>
    </source>
</evidence>
<comment type="caution">
    <text evidence="1">The sequence shown here is derived from an EMBL/GenBank/DDBJ whole genome shotgun (WGS) entry which is preliminary data.</text>
</comment>
<organism evidence="1 2">
    <name type="scientific">Roseibium sediminicola</name>
    <dbReference type="NCBI Taxonomy" id="2933272"/>
    <lineage>
        <taxon>Bacteria</taxon>
        <taxon>Pseudomonadati</taxon>
        <taxon>Pseudomonadota</taxon>
        <taxon>Alphaproteobacteria</taxon>
        <taxon>Hyphomicrobiales</taxon>
        <taxon>Stappiaceae</taxon>
        <taxon>Roseibium</taxon>
    </lineage>
</organism>
<accession>A0ABT0GT99</accession>
<evidence type="ECO:0008006" key="3">
    <source>
        <dbReference type="Google" id="ProtNLM"/>
    </source>
</evidence>
<protein>
    <recommendedName>
        <fullName evidence="3">DUF3108 domain-containing protein</fullName>
    </recommendedName>
</protein>
<proteinExistence type="predicted"/>
<dbReference type="RefSeq" id="WP_248153777.1">
    <property type="nucleotide sequence ID" value="NZ_JALNMJ010000006.1"/>
</dbReference>
<keyword evidence="2" id="KW-1185">Reference proteome</keyword>
<reference evidence="1" key="1">
    <citation type="submission" date="2022-04" db="EMBL/GenBank/DDBJ databases">
        <title>Roseibium sp. CAU 1639 isolated from mud.</title>
        <authorList>
            <person name="Kim W."/>
        </authorList>
    </citation>
    <scope>NUCLEOTIDE SEQUENCE</scope>
    <source>
        <strain evidence="1">CAU 1639</strain>
    </source>
</reference>
<evidence type="ECO:0000313" key="1">
    <source>
        <dbReference type="EMBL" id="MCK7612664.1"/>
    </source>
</evidence>
<dbReference type="Proteomes" id="UP001431221">
    <property type="component" value="Unassembled WGS sequence"/>
</dbReference>
<dbReference type="EMBL" id="JALNMJ010000006">
    <property type="protein sequence ID" value="MCK7612664.1"/>
    <property type="molecule type" value="Genomic_DNA"/>
</dbReference>
<gene>
    <name evidence="1" type="ORF">M0H32_10860</name>
</gene>